<comment type="caution">
    <text evidence="1">The sequence shown here is derived from an EMBL/GenBank/DDBJ whole genome shotgun (WGS) entry which is preliminary data.</text>
</comment>
<protein>
    <submittedName>
        <fullName evidence="1">Uncharacterized protein</fullName>
    </submittedName>
</protein>
<dbReference type="Proteomes" id="UP001212170">
    <property type="component" value="Unassembled WGS sequence"/>
</dbReference>
<gene>
    <name evidence="1" type="ORF">NJT12_00715</name>
</gene>
<accession>A0ABT4W6H5</accession>
<reference evidence="1 2" key="1">
    <citation type="journal article" date="2023" name="Chemosphere">
        <title>Whole genome analysis of Flavobacterium aziz-sancarii sp. nov., isolated from Ardley Island (Antarctica), revealed a rich resistome and bioremediation potential.</title>
        <authorList>
            <person name="Otur C."/>
            <person name="Okay S."/>
            <person name="Kurt-Kizildogan A."/>
        </authorList>
    </citation>
    <scope>NUCLEOTIDE SEQUENCE [LARGE SCALE GENOMIC DNA]</scope>
    <source>
        <strain evidence="1 2">AC</strain>
    </source>
</reference>
<proteinExistence type="predicted"/>
<dbReference type="RefSeq" id="WP_271334005.1">
    <property type="nucleotide sequence ID" value="NZ_JAMZNK010000001.1"/>
</dbReference>
<keyword evidence="2" id="KW-1185">Reference proteome</keyword>
<name>A0ABT4W6H5_9FLAO</name>
<evidence type="ECO:0000313" key="1">
    <source>
        <dbReference type="EMBL" id="MDA6068126.1"/>
    </source>
</evidence>
<evidence type="ECO:0000313" key="2">
    <source>
        <dbReference type="Proteomes" id="UP001212170"/>
    </source>
</evidence>
<dbReference type="EMBL" id="JAMZNK010000001">
    <property type="protein sequence ID" value="MDA6068126.1"/>
    <property type="molecule type" value="Genomic_DNA"/>
</dbReference>
<organism evidence="1 2">
    <name type="scientific">Flavobacterium azizsancarii</name>
    <dbReference type="NCBI Taxonomy" id="2961580"/>
    <lineage>
        <taxon>Bacteria</taxon>
        <taxon>Pseudomonadati</taxon>
        <taxon>Bacteroidota</taxon>
        <taxon>Flavobacteriia</taxon>
        <taxon>Flavobacteriales</taxon>
        <taxon>Flavobacteriaceae</taxon>
        <taxon>Flavobacterium</taxon>
    </lineage>
</organism>
<sequence length="148" mass="17760">MGKTKDFLDTFSDHELAFFAKYKQHTYMRDTQEDIKNYILERNLTQKAIDQFIAQPTQLYYENAECCPRCGSDKLLINNVQWTQTHQKHNYGSDFIFKDSLYNGDVIYKDEIICNVCDFWLEDPNNQNPNKKRKKTWIIWDLFMSAFD</sequence>